<evidence type="ECO:0000313" key="4">
    <source>
        <dbReference type="Proteomes" id="UP000016924"/>
    </source>
</evidence>
<dbReference type="OrthoDB" id="6133115at2759"/>
<sequence length="456" mass="50940">MLGSCPDDYIYQVEVTAPLPSKFDLSLASSLKIPPLEPLSIDIFIADYISNVFPYFPLVGLDVLLRYQRDVLRDGLQSTIESAICLCISALAAITTSKSGVPLSGQFDHVGSIFVSPALKIMMNISTLCIQPRVELSEAWTLAAVWFAYLGRPLQSWKCISQAATNLQHLFHGDRKSIGYNEEELCVYWTCYVLESDLRACFDLPSSCLQHLKNDLPLPNNSDDEMAEATFLAAEVHLRQLINNKDTQCEDDRPGIDLPQNIPGAFPEDEIPPEKPPEKPHNSLLRRTSQLLCQFDDLLEQLPTEIKPSLEVVEATSDQTKMLRARYYAARIALQRPLLLYASEEASSNTPVPLLEACEACVEDCRLFLLSMSQVLRKRSPYLWTLSQTALDVVLLLCVAYSTPHLSFLVEDLSDVQELVTANLSRWSTPGSAFEAAIGIIERARTKQGLLRNRDS</sequence>
<dbReference type="EMBL" id="JH767607">
    <property type="protein sequence ID" value="EON69151.1"/>
    <property type="molecule type" value="Genomic_DNA"/>
</dbReference>
<gene>
    <name evidence="3" type="ORF">W97_08337</name>
</gene>
<dbReference type="InterPro" id="IPR053181">
    <property type="entry name" value="EcdB-like_regulator"/>
</dbReference>
<protein>
    <recommendedName>
        <fullName evidence="2">Xylanolytic transcriptional activator regulatory domain-containing protein</fullName>
    </recommendedName>
</protein>
<dbReference type="GO" id="GO:0006351">
    <property type="term" value="P:DNA-templated transcription"/>
    <property type="evidence" value="ECO:0007669"/>
    <property type="project" value="InterPro"/>
</dbReference>
<evidence type="ECO:0000259" key="2">
    <source>
        <dbReference type="SMART" id="SM00906"/>
    </source>
</evidence>
<reference evidence="4" key="1">
    <citation type="submission" date="2012-06" db="EMBL/GenBank/DDBJ databases">
        <title>The genome sequence of Coniosporium apollinis CBS 100218.</title>
        <authorList>
            <consortium name="The Broad Institute Genome Sequencing Platform"/>
            <person name="Cuomo C."/>
            <person name="Gorbushina A."/>
            <person name="Noack S."/>
            <person name="Walker B."/>
            <person name="Young S.K."/>
            <person name="Zeng Q."/>
            <person name="Gargeya S."/>
            <person name="Fitzgerald M."/>
            <person name="Haas B."/>
            <person name="Abouelleil A."/>
            <person name="Alvarado L."/>
            <person name="Arachchi H.M."/>
            <person name="Berlin A.M."/>
            <person name="Chapman S.B."/>
            <person name="Goldberg J."/>
            <person name="Griggs A."/>
            <person name="Gujja S."/>
            <person name="Hansen M."/>
            <person name="Howarth C."/>
            <person name="Imamovic A."/>
            <person name="Larimer J."/>
            <person name="McCowan C."/>
            <person name="Montmayeur A."/>
            <person name="Murphy C."/>
            <person name="Neiman D."/>
            <person name="Pearson M."/>
            <person name="Priest M."/>
            <person name="Roberts A."/>
            <person name="Saif S."/>
            <person name="Shea T."/>
            <person name="Sisk P."/>
            <person name="Sykes S."/>
            <person name="Wortman J."/>
            <person name="Nusbaum C."/>
            <person name="Birren B."/>
        </authorList>
    </citation>
    <scope>NUCLEOTIDE SEQUENCE [LARGE SCALE GENOMIC DNA]</scope>
    <source>
        <strain evidence="4">CBS 100218</strain>
    </source>
</reference>
<accession>R7Z5H0</accession>
<dbReference type="OMA" id="QSWKLIH"/>
<dbReference type="InterPro" id="IPR007219">
    <property type="entry name" value="XnlR_reg_dom"/>
</dbReference>
<keyword evidence="4" id="KW-1185">Reference proteome</keyword>
<dbReference type="GO" id="GO:0003677">
    <property type="term" value="F:DNA binding"/>
    <property type="evidence" value="ECO:0007669"/>
    <property type="project" value="InterPro"/>
</dbReference>
<organism evidence="3 4">
    <name type="scientific">Coniosporium apollinis (strain CBS 100218)</name>
    <name type="common">Rock-inhabiting black yeast</name>
    <dbReference type="NCBI Taxonomy" id="1168221"/>
    <lineage>
        <taxon>Eukaryota</taxon>
        <taxon>Fungi</taxon>
        <taxon>Dikarya</taxon>
        <taxon>Ascomycota</taxon>
        <taxon>Pezizomycotina</taxon>
        <taxon>Dothideomycetes</taxon>
        <taxon>Dothideomycetes incertae sedis</taxon>
        <taxon>Coniosporium</taxon>
    </lineage>
</organism>
<dbReference type="RefSeq" id="XP_007784468.1">
    <property type="nucleotide sequence ID" value="XM_007786278.1"/>
</dbReference>
<dbReference type="AlphaFoldDB" id="R7Z5H0"/>
<dbReference type="PANTHER" id="PTHR47785:SF1">
    <property type="entry name" value="TRANSCRIPTION FACTOR, PUTATIVE (AFU_ORTHOLOGUE AFUA_5G14530)-RELATED"/>
    <property type="match status" value="1"/>
</dbReference>
<evidence type="ECO:0000313" key="3">
    <source>
        <dbReference type="EMBL" id="EON69151.1"/>
    </source>
</evidence>
<proteinExistence type="predicted"/>
<name>R7Z5H0_CONA1</name>
<dbReference type="HOGENOM" id="CLU_004835_3_0_1"/>
<dbReference type="PANTHER" id="PTHR47785">
    <property type="entry name" value="ZN(II)2CYS6 TRANSCRIPTION FACTOR (EUROFUNG)-RELATED-RELATED"/>
    <property type="match status" value="1"/>
</dbReference>
<dbReference type="GO" id="GO:0008270">
    <property type="term" value="F:zinc ion binding"/>
    <property type="evidence" value="ECO:0007669"/>
    <property type="project" value="InterPro"/>
</dbReference>
<dbReference type="GeneID" id="19905648"/>
<keyword evidence="1" id="KW-0539">Nucleus</keyword>
<dbReference type="eggNOG" id="ENOG502SMPB">
    <property type="taxonomic scope" value="Eukaryota"/>
</dbReference>
<dbReference type="SMART" id="SM00906">
    <property type="entry name" value="Fungal_trans"/>
    <property type="match status" value="1"/>
</dbReference>
<dbReference type="Proteomes" id="UP000016924">
    <property type="component" value="Unassembled WGS sequence"/>
</dbReference>
<evidence type="ECO:0000256" key="1">
    <source>
        <dbReference type="ARBA" id="ARBA00023242"/>
    </source>
</evidence>
<feature type="domain" description="Xylanolytic transcriptional activator regulatory" evidence="2">
    <location>
        <begin position="156"/>
        <end position="225"/>
    </location>
</feature>
<dbReference type="CDD" id="cd12148">
    <property type="entry name" value="fungal_TF_MHR"/>
    <property type="match status" value="1"/>
</dbReference>